<dbReference type="InterPro" id="IPR011004">
    <property type="entry name" value="Trimer_LpxA-like_sf"/>
</dbReference>
<evidence type="ECO:0000256" key="3">
    <source>
        <dbReference type="PIRSR" id="PIRSR620019-2"/>
    </source>
</evidence>
<evidence type="ECO:0000313" key="6">
    <source>
        <dbReference type="Proteomes" id="UP000179840"/>
    </source>
</evidence>
<dbReference type="Proteomes" id="UP000179840">
    <property type="component" value="Unassembled WGS sequence"/>
</dbReference>
<feature type="active site" description="Proton acceptor" evidence="2">
    <location>
        <position position="141"/>
    </location>
</feature>
<dbReference type="PANTHER" id="PTHR43300:SF7">
    <property type="entry name" value="UDP-N-ACETYLBACILLOSAMINE N-ACETYLTRANSFERASE"/>
    <property type="match status" value="1"/>
</dbReference>
<dbReference type="InterPro" id="IPR050179">
    <property type="entry name" value="Trans_hexapeptide_repeat"/>
</dbReference>
<feature type="domain" description="PglD N-terminal" evidence="4">
    <location>
        <begin position="6"/>
        <end position="85"/>
    </location>
</feature>
<dbReference type="NCBIfam" id="TIGR03570">
    <property type="entry name" value="NeuD_NnaD"/>
    <property type="match status" value="1"/>
</dbReference>
<protein>
    <recommendedName>
        <fullName evidence="4">PglD N-terminal domain-containing protein</fullName>
    </recommendedName>
</protein>
<organism evidence="5 6">
    <name type="scientific">Janthinobacterium lividum</name>
    <dbReference type="NCBI Taxonomy" id="29581"/>
    <lineage>
        <taxon>Bacteria</taxon>
        <taxon>Pseudomonadati</taxon>
        <taxon>Pseudomonadota</taxon>
        <taxon>Betaproteobacteria</taxon>
        <taxon>Burkholderiales</taxon>
        <taxon>Oxalobacteraceae</taxon>
        <taxon>Janthinobacterium</taxon>
    </lineage>
</organism>
<dbReference type="SUPFAM" id="SSF51161">
    <property type="entry name" value="Trimeric LpxA-like enzymes"/>
    <property type="match status" value="1"/>
</dbReference>
<evidence type="ECO:0000256" key="1">
    <source>
        <dbReference type="ARBA" id="ARBA00007274"/>
    </source>
</evidence>
<feature type="site" description="Increases basicity of active site His" evidence="2">
    <location>
        <position position="142"/>
    </location>
</feature>
<evidence type="ECO:0000259" key="4">
    <source>
        <dbReference type="Pfam" id="PF17836"/>
    </source>
</evidence>
<reference evidence="5 6" key="1">
    <citation type="submission" date="2015-06" db="EMBL/GenBank/DDBJ databases">
        <title>Draft genome sequencing of a biphenyl-degrading bacterium, Janthinobacterium lividum MEG1.</title>
        <authorList>
            <person name="Shimodaira J."/>
            <person name="Hatta T."/>
        </authorList>
    </citation>
    <scope>NUCLEOTIDE SEQUENCE [LARGE SCALE GENOMIC DNA]</scope>
    <source>
        <strain evidence="5 6">MEG1</strain>
    </source>
</reference>
<dbReference type="InterPro" id="IPR041561">
    <property type="entry name" value="PglD_N"/>
</dbReference>
<name>A0A1S1UFH5_9BURK</name>
<dbReference type="InterPro" id="IPR020019">
    <property type="entry name" value="AcTrfase_PglD-like"/>
</dbReference>
<dbReference type="PANTHER" id="PTHR43300">
    <property type="entry name" value="ACETYLTRANSFERASE"/>
    <property type="match status" value="1"/>
</dbReference>
<proteinExistence type="inferred from homology"/>
<dbReference type="EMBL" id="LFKP01000001">
    <property type="protein sequence ID" value="OHV99116.1"/>
    <property type="molecule type" value="Genomic_DNA"/>
</dbReference>
<dbReference type="CDD" id="cd03360">
    <property type="entry name" value="LbH_AT_putative"/>
    <property type="match status" value="1"/>
</dbReference>
<accession>A0A1S1UFH5</accession>
<dbReference type="RefSeq" id="WP_071075091.1">
    <property type="nucleotide sequence ID" value="NZ_LFKP01000001.1"/>
</dbReference>
<feature type="binding site" evidence="3">
    <location>
        <position position="74"/>
    </location>
    <ligand>
        <name>substrate</name>
    </ligand>
</feature>
<gene>
    <name evidence="5" type="ORF">AKG95_01210</name>
</gene>
<dbReference type="Gene3D" id="3.40.50.20">
    <property type="match status" value="1"/>
</dbReference>
<sequence>MMQKQKIGIYGAGGFGREVAWLLSHLQEDMSYEVVGYIDDGDGLDGSTLNGKPVMAWQRFQEQYPSAMVTISVGDPRTREKMAQKCRQHGFKFATLCDASVRQSEFNTLGDGAIVCCGSILTVDIHVGHHAHINIDCTIGHDVVIGDYVTISPGVHVSGNVHIGRGAYIGTGANIINGIPGKPLVIGDYSVIGAGACVTRDTEANCLYAGVPAALRKRYA</sequence>
<evidence type="ECO:0000313" key="5">
    <source>
        <dbReference type="EMBL" id="OHV99116.1"/>
    </source>
</evidence>
<comment type="caution">
    <text evidence="5">The sequence shown here is derived from an EMBL/GenBank/DDBJ whole genome shotgun (WGS) entry which is preliminary data.</text>
</comment>
<dbReference type="Gene3D" id="2.160.10.10">
    <property type="entry name" value="Hexapeptide repeat proteins"/>
    <property type="match status" value="1"/>
</dbReference>
<comment type="similarity">
    <text evidence="1">Belongs to the transferase hexapeptide repeat family.</text>
</comment>
<evidence type="ECO:0000256" key="2">
    <source>
        <dbReference type="PIRSR" id="PIRSR620019-1"/>
    </source>
</evidence>
<dbReference type="AlphaFoldDB" id="A0A1S1UFH5"/>
<dbReference type="Pfam" id="PF17836">
    <property type="entry name" value="PglD_N"/>
    <property type="match status" value="1"/>
</dbReference>